<dbReference type="InterPro" id="IPR010372">
    <property type="entry name" value="DNA_pol3_delta_N"/>
</dbReference>
<dbReference type="OrthoDB" id="9770982at2"/>
<evidence type="ECO:0000256" key="8">
    <source>
        <dbReference type="ARBA" id="ARBA00049244"/>
    </source>
</evidence>
<evidence type="ECO:0000256" key="6">
    <source>
        <dbReference type="ARBA" id="ARBA00022932"/>
    </source>
</evidence>
<name>V5BZF4_9GAMM</name>
<keyword evidence="4 12" id="KW-0548">Nucleotidyltransferase</keyword>
<dbReference type="InterPro" id="IPR005790">
    <property type="entry name" value="DNA_polIII_delta"/>
</dbReference>
<gene>
    <name evidence="12" type="primary">holA</name>
    <name evidence="12" type="ORF">MGMO_31c00090</name>
</gene>
<dbReference type="Pfam" id="PF06144">
    <property type="entry name" value="DNA_pol3_delta"/>
    <property type="match status" value="1"/>
</dbReference>
<keyword evidence="13" id="KW-1185">Reference proteome</keyword>
<evidence type="ECO:0000259" key="10">
    <source>
        <dbReference type="Pfam" id="PF06144"/>
    </source>
</evidence>
<dbReference type="CDD" id="cd18138">
    <property type="entry name" value="HLD_clamp_pol_III_delta"/>
    <property type="match status" value="1"/>
</dbReference>
<dbReference type="EMBL" id="AYLO01000031">
    <property type="protein sequence ID" value="ESS73204.1"/>
    <property type="molecule type" value="Genomic_DNA"/>
</dbReference>
<dbReference type="PANTHER" id="PTHR34388">
    <property type="entry name" value="DNA POLYMERASE III SUBUNIT DELTA"/>
    <property type="match status" value="1"/>
</dbReference>
<dbReference type="GO" id="GO:0003887">
    <property type="term" value="F:DNA-directed DNA polymerase activity"/>
    <property type="evidence" value="ECO:0007669"/>
    <property type="project" value="UniProtKB-UniRule"/>
</dbReference>
<evidence type="ECO:0000256" key="5">
    <source>
        <dbReference type="ARBA" id="ARBA00022705"/>
    </source>
</evidence>
<dbReference type="Gene3D" id="3.40.50.300">
    <property type="entry name" value="P-loop containing nucleotide triphosphate hydrolases"/>
    <property type="match status" value="1"/>
</dbReference>
<dbReference type="InterPro" id="IPR027417">
    <property type="entry name" value="P-loop_NTPase"/>
</dbReference>
<proteinExistence type="inferred from homology"/>
<sequence length="340" mass="37626">MQIKPQQLAGALQKNIAPVYYLSGDEPQQLGELADAIRQSAKQQEYTSREIFFADKAFDWKQLSVSADNYSIFADKKILDLRLPSGTLGTDGVKALTTYCQHLPEDTLLLVTAGKITKDAQKSSWFQAIDKVGCIVQVWPLTGQELLRWIQDRLQQRGITAEPGAVKILADRMEGNLLAAAQEIEKLYVLFGAGKLNTQQILDVVADNSRYDVFKLVESALTAQPDKVLKILFSLKAEGIASAIVLWALMRETRILISYKAAQSQGEKELILKKNGVWGERKQLIDSSSKRLTHPELNNVLVLGAKADRQIKGQQRGDAWETLLEACLGLGSVLVFGKTG</sequence>
<evidence type="ECO:0000313" key="13">
    <source>
        <dbReference type="Proteomes" id="UP000017842"/>
    </source>
</evidence>
<evidence type="ECO:0000259" key="11">
    <source>
        <dbReference type="Pfam" id="PF21694"/>
    </source>
</evidence>
<accession>V5BZF4</accession>
<reference evidence="12 13" key="1">
    <citation type="journal article" date="2013" name="Genome Announc.">
        <title>Draft Genome Sequence of the Methanotrophic Gammaproteobacterium Methyloglobulus morosus DSM 22980 Strain KoM1.</title>
        <authorList>
            <person name="Poehlein A."/>
            <person name="Deutzmann J.S."/>
            <person name="Daniel R."/>
            <person name="Simeonova D.D."/>
        </authorList>
    </citation>
    <scope>NUCLEOTIDE SEQUENCE [LARGE SCALE GENOMIC DNA]</scope>
    <source>
        <strain evidence="12 13">KoM1</strain>
    </source>
</reference>
<dbReference type="PANTHER" id="PTHR34388:SF1">
    <property type="entry name" value="DNA POLYMERASE III SUBUNIT DELTA"/>
    <property type="match status" value="1"/>
</dbReference>
<feature type="domain" description="DNA polymerase III delta N-terminal" evidence="10">
    <location>
        <begin position="20"/>
        <end position="137"/>
    </location>
</feature>
<comment type="catalytic activity">
    <reaction evidence="8">
        <text>DNA(n) + a 2'-deoxyribonucleoside 5'-triphosphate = DNA(n+1) + diphosphate</text>
        <dbReference type="Rhea" id="RHEA:22508"/>
        <dbReference type="Rhea" id="RHEA-COMP:17339"/>
        <dbReference type="Rhea" id="RHEA-COMP:17340"/>
        <dbReference type="ChEBI" id="CHEBI:33019"/>
        <dbReference type="ChEBI" id="CHEBI:61560"/>
        <dbReference type="ChEBI" id="CHEBI:173112"/>
        <dbReference type="EC" id="2.7.7.7"/>
    </reaction>
</comment>
<dbReference type="EC" id="2.7.7.7" evidence="1 9"/>
<dbReference type="PATRIC" id="fig|1116472.3.peg.941"/>
<evidence type="ECO:0000256" key="2">
    <source>
        <dbReference type="ARBA" id="ARBA00017703"/>
    </source>
</evidence>
<dbReference type="GO" id="GO:0006261">
    <property type="term" value="P:DNA-templated DNA replication"/>
    <property type="evidence" value="ECO:0007669"/>
    <property type="project" value="TreeGrafter"/>
</dbReference>
<organism evidence="12 13">
    <name type="scientific">Methyloglobulus morosus KoM1</name>
    <dbReference type="NCBI Taxonomy" id="1116472"/>
    <lineage>
        <taxon>Bacteria</taxon>
        <taxon>Pseudomonadati</taxon>
        <taxon>Pseudomonadota</taxon>
        <taxon>Gammaproteobacteria</taxon>
        <taxon>Methylococcales</taxon>
        <taxon>Methylococcaceae</taxon>
        <taxon>Methyloglobulus</taxon>
    </lineage>
</organism>
<evidence type="ECO:0000256" key="7">
    <source>
        <dbReference type="ARBA" id="ARBA00034754"/>
    </source>
</evidence>
<protein>
    <recommendedName>
        <fullName evidence="2 9">DNA polymerase III subunit delta</fullName>
        <ecNumber evidence="1 9">2.7.7.7</ecNumber>
    </recommendedName>
</protein>
<evidence type="ECO:0000256" key="1">
    <source>
        <dbReference type="ARBA" id="ARBA00012417"/>
    </source>
</evidence>
<dbReference type="GO" id="GO:0009360">
    <property type="term" value="C:DNA polymerase III complex"/>
    <property type="evidence" value="ECO:0007669"/>
    <property type="project" value="UniProtKB-UniRule"/>
</dbReference>
<keyword evidence="5" id="KW-0235">DNA replication</keyword>
<dbReference type="Gene3D" id="1.20.272.10">
    <property type="match status" value="1"/>
</dbReference>
<dbReference type="SUPFAM" id="SSF48019">
    <property type="entry name" value="post-AAA+ oligomerization domain-like"/>
    <property type="match status" value="1"/>
</dbReference>
<dbReference type="InterPro" id="IPR008921">
    <property type="entry name" value="DNA_pol3_clamp-load_cplx_C"/>
</dbReference>
<dbReference type="GO" id="GO:0003677">
    <property type="term" value="F:DNA binding"/>
    <property type="evidence" value="ECO:0007669"/>
    <property type="project" value="InterPro"/>
</dbReference>
<dbReference type="AlphaFoldDB" id="V5BZF4"/>
<comment type="caution">
    <text evidence="12">The sequence shown here is derived from an EMBL/GenBank/DDBJ whole genome shotgun (WGS) entry which is preliminary data.</text>
</comment>
<dbReference type="RefSeq" id="WP_023493812.1">
    <property type="nucleotide sequence ID" value="NZ_AYLO01000031.1"/>
</dbReference>
<dbReference type="SUPFAM" id="SSF52540">
    <property type="entry name" value="P-loop containing nucleoside triphosphate hydrolases"/>
    <property type="match status" value="1"/>
</dbReference>
<dbReference type="Pfam" id="PF21694">
    <property type="entry name" value="DNA_pol3_delta_C"/>
    <property type="match status" value="1"/>
</dbReference>
<evidence type="ECO:0000313" key="12">
    <source>
        <dbReference type="EMBL" id="ESS73204.1"/>
    </source>
</evidence>
<dbReference type="STRING" id="1116472.MGMO_31c00090"/>
<keyword evidence="3 12" id="KW-0808">Transferase</keyword>
<evidence type="ECO:0000256" key="4">
    <source>
        <dbReference type="ARBA" id="ARBA00022695"/>
    </source>
</evidence>
<dbReference type="Gene3D" id="1.10.8.60">
    <property type="match status" value="1"/>
</dbReference>
<feature type="domain" description="DNA polymerase III delta subunit-like C-terminal" evidence="11">
    <location>
        <begin position="212"/>
        <end position="316"/>
    </location>
</feature>
<dbReference type="NCBIfam" id="TIGR01128">
    <property type="entry name" value="holA"/>
    <property type="match status" value="1"/>
</dbReference>
<evidence type="ECO:0000256" key="9">
    <source>
        <dbReference type="NCBIfam" id="TIGR01128"/>
    </source>
</evidence>
<dbReference type="eggNOG" id="COG1466">
    <property type="taxonomic scope" value="Bacteria"/>
</dbReference>
<evidence type="ECO:0000256" key="3">
    <source>
        <dbReference type="ARBA" id="ARBA00022679"/>
    </source>
</evidence>
<keyword evidence="6" id="KW-0239">DNA-directed DNA polymerase</keyword>
<dbReference type="InterPro" id="IPR048466">
    <property type="entry name" value="DNA_pol3_delta-like_C"/>
</dbReference>
<dbReference type="Proteomes" id="UP000017842">
    <property type="component" value="Unassembled WGS sequence"/>
</dbReference>
<comment type="similarity">
    <text evidence="7">Belongs to the DNA polymerase HolA subunit family.</text>
</comment>